<reference evidence="1" key="1">
    <citation type="submission" date="2018-04" db="EMBL/GenBank/DDBJ databases">
        <title>Draft genome sequence of the Candidatus Spirobacillus cienkowskii, a pathogen of freshwater Daphnia species, reconstructed from hemolymph metagenomic reads.</title>
        <authorList>
            <person name="Bresciani L."/>
            <person name="Lemos L.N."/>
            <person name="Wale N."/>
            <person name="Lin J.Y."/>
            <person name="Fernandes G.R."/>
            <person name="Duffy M.A."/>
            <person name="Rodrigues J.M."/>
        </authorList>
    </citation>
    <scope>NUCLEOTIDE SEQUENCE [LARGE SCALE GENOMIC DNA]</scope>
    <source>
        <strain evidence="1">Binning01</strain>
    </source>
</reference>
<proteinExistence type="predicted"/>
<accession>A0A369KRV1</accession>
<dbReference type="EMBL" id="QOVW01000085">
    <property type="protein sequence ID" value="RDB35435.1"/>
    <property type="molecule type" value="Genomic_DNA"/>
</dbReference>
<sequence length="303" mass="34931">MIQTESVDILDPKVDSIFKKIFGEKKELFIDFVNSVFADKNEKLVKSVTFLNTELSKDIANGKECILDVRAELDDGSQINIEVQVTPQKHYIKRNLFYWSRLYVEQISLGEHYKGLKRCVCINLINFDLFPENNSYHRMLSGLDVDTHEVLAPDLEIHYLIIPKMPKGMYNGSMTRLEKWLLFFQAPEKKVLEELAMQDRLFEQAKETLYFLSHNPAERVAYTQRLKYLLDTISQLDDAKTEGKAEGIEIGKVEGIEIGKAEGIEIGKRKNIIEIAKTMKASDFPMMSIIKVTKLSQEEIENL</sequence>
<name>A0A369KRV1_9BACT</name>
<evidence type="ECO:0000313" key="2">
    <source>
        <dbReference type="Proteomes" id="UP000253934"/>
    </source>
</evidence>
<gene>
    <name evidence="1" type="ORF">DCC88_10020</name>
</gene>
<protein>
    <submittedName>
        <fullName evidence="1">Rpn family recombination-promoting nuclease/putative transposase</fullName>
    </submittedName>
</protein>
<dbReference type="AlphaFoldDB" id="A0A369KRV1"/>
<dbReference type="PANTHER" id="PTHR41317:SF1">
    <property type="entry name" value="PD-(D_E)XK NUCLEASE FAMILY TRANSPOSASE"/>
    <property type="match status" value="1"/>
</dbReference>
<dbReference type="InterPro" id="IPR010106">
    <property type="entry name" value="RpnA"/>
</dbReference>
<comment type="caution">
    <text evidence="1">The sequence shown here is derived from an EMBL/GenBank/DDBJ whole genome shotgun (WGS) entry which is preliminary data.</text>
</comment>
<dbReference type="NCBIfam" id="TIGR01784">
    <property type="entry name" value="T_den_put_tspse"/>
    <property type="match status" value="1"/>
</dbReference>
<dbReference type="Proteomes" id="UP000253934">
    <property type="component" value="Unassembled WGS sequence"/>
</dbReference>
<dbReference type="PANTHER" id="PTHR41317">
    <property type="entry name" value="PD-(D_E)XK NUCLEASE FAMILY TRANSPOSASE"/>
    <property type="match status" value="1"/>
</dbReference>
<evidence type="ECO:0000313" key="1">
    <source>
        <dbReference type="EMBL" id="RDB35435.1"/>
    </source>
</evidence>
<organism evidence="1 2">
    <name type="scientific">Spirobacillus cienkowskii</name>
    <dbReference type="NCBI Taxonomy" id="495820"/>
    <lineage>
        <taxon>Bacteria</taxon>
        <taxon>Pseudomonadati</taxon>
        <taxon>Bdellovibrionota</taxon>
        <taxon>Oligoflexia</taxon>
        <taxon>Silvanigrellales</taxon>
        <taxon>Spirobacillus</taxon>
    </lineage>
</organism>
<dbReference type="Pfam" id="PF12784">
    <property type="entry name" value="PDDEXK_2"/>
    <property type="match status" value="1"/>
</dbReference>
<keyword evidence="2" id="KW-1185">Reference proteome</keyword>